<feature type="region of interest" description="Disordered" evidence="1">
    <location>
        <begin position="323"/>
        <end position="387"/>
    </location>
</feature>
<evidence type="ECO:0000313" key="3">
    <source>
        <dbReference type="EMBL" id="KAK6757747.1"/>
    </source>
</evidence>
<dbReference type="InterPro" id="IPR036770">
    <property type="entry name" value="Ankyrin_rpt-contain_sf"/>
</dbReference>
<dbReference type="SUPFAM" id="SSF48403">
    <property type="entry name" value="Ankyrin repeat"/>
    <property type="match status" value="1"/>
</dbReference>
<feature type="compositionally biased region" description="Polar residues" evidence="1">
    <location>
        <begin position="323"/>
        <end position="333"/>
    </location>
</feature>
<feature type="region of interest" description="Disordered" evidence="1">
    <location>
        <begin position="131"/>
        <end position="159"/>
    </location>
</feature>
<reference evidence="3 4" key="1">
    <citation type="submission" date="2023-08" db="EMBL/GenBank/DDBJ databases">
        <title>A Necator americanus chromosomal reference genome.</title>
        <authorList>
            <person name="Ilik V."/>
            <person name="Petrzelkova K.J."/>
            <person name="Pardy F."/>
            <person name="Fuh T."/>
            <person name="Niatou-Singa F.S."/>
            <person name="Gouil Q."/>
            <person name="Baker L."/>
            <person name="Ritchie M.E."/>
            <person name="Jex A.R."/>
            <person name="Gazzola D."/>
            <person name="Li H."/>
            <person name="Toshio Fujiwara R."/>
            <person name="Zhan B."/>
            <person name="Aroian R.V."/>
            <person name="Pafco B."/>
            <person name="Schwarz E.M."/>
        </authorList>
    </citation>
    <scope>NUCLEOTIDE SEQUENCE [LARGE SCALE GENOMIC DNA]</scope>
    <source>
        <strain evidence="3 4">Aroian</strain>
        <tissue evidence="3">Whole animal</tissue>
    </source>
</reference>
<evidence type="ECO:0000256" key="1">
    <source>
        <dbReference type="SAM" id="MobiDB-lite"/>
    </source>
</evidence>
<evidence type="ECO:0000313" key="4">
    <source>
        <dbReference type="Proteomes" id="UP001303046"/>
    </source>
</evidence>
<dbReference type="Gene3D" id="1.25.40.20">
    <property type="entry name" value="Ankyrin repeat-containing domain"/>
    <property type="match status" value="1"/>
</dbReference>
<comment type="caution">
    <text evidence="3">The sequence shown here is derived from an EMBL/GenBank/DDBJ whole genome shotgun (WGS) entry which is preliminary data.</text>
</comment>
<dbReference type="InterPro" id="IPR000953">
    <property type="entry name" value="Chromo/chromo_shadow_dom"/>
</dbReference>
<dbReference type="CDD" id="cd00024">
    <property type="entry name" value="CD_CSD"/>
    <property type="match status" value="1"/>
</dbReference>
<accession>A0ABR1E4Y5</accession>
<feature type="compositionally biased region" description="Polar residues" evidence="1">
    <location>
        <begin position="131"/>
        <end position="141"/>
    </location>
</feature>
<keyword evidence="4" id="KW-1185">Reference proteome</keyword>
<dbReference type="PROSITE" id="PS50013">
    <property type="entry name" value="CHROMO_2"/>
    <property type="match status" value="1"/>
</dbReference>
<dbReference type="SMART" id="SM00298">
    <property type="entry name" value="CHROMO"/>
    <property type="match status" value="1"/>
</dbReference>
<dbReference type="InterPro" id="IPR016197">
    <property type="entry name" value="Chromo-like_dom_sf"/>
</dbReference>
<sequence>MDKEVKIEAVLDAREREGEVQFKVQWIDSERRSSWELETNLKSPHNAKVINNYKHAHRRKMVNIEKKVDAVRSAECDESSDAGSDDGELRPRTLDLEEIVEGLNEATARARKKLHDDTHIYTPTEQLLLKSDSSGRLTRSQMRGKLEEMSPSISSNKQNTFPLNSYLMMEQPLDTDSDDEMLAEILEKSKLEYEHTPTAVYSCETEGDRGSRRPRGRPRGSKSKTKRSSTSSGEKPAQSSSGTVGGLRKRGRPRKLVFSDTKDSSKEDPCEMEKTVFSNFSAKFDDSMKLLSHVEPAQKSEATVNTQFQDICENLSPFKLSPSPSVDLSTECAQHSPKPLKPSDGTKANQLDLGDSTSPVRRKQSKELTFESASDSPNVKRSDLTSNTFATAGNSSTNLQCTPAKCFPHLSVASASSSIDDIAEMVISNQQEIENFRAKKREDNTSTRQLHKRSRTPSSSKKSYSMGGKENIVDMGLDENQEIIKRKTRTRRRMLDALPGPVSMKHLSEMRHEMHEEVTAKFIPSYANFDANKLLEAVQAGSLKQFREATVHFCAPYATYDCFDEICSVISGWRDENGGTLIHMVCRKIKCNETHEGDDLIFLLAKYSPELLRIRDKSLQIPLHIAVQKGEICRASKLLQLGSPITWHDSHSFSPVDIAYGKGGLGMLKLLLNAGATFHELLALEERLPPTSRRFLYSTLLKHCGILNGLLRGARRKILRNIRETVVLSPIFIAPVRDGLHPVFRFSYTPTPQYAIDCMQAPMLFTYFAINRPVQGRRGVEWSFRCHGRISCFAPKLNGRLLEPMTGSVPTGVPTPYLLENTFVYFCPLQHGTNVITFQLDKSYESTPLIFAAQVVMLRKNNPNPYSRGDVIPS</sequence>
<protein>
    <recommendedName>
        <fullName evidence="2">Chromo domain-containing protein</fullName>
    </recommendedName>
</protein>
<organism evidence="3 4">
    <name type="scientific">Necator americanus</name>
    <name type="common">Human hookworm</name>
    <dbReference type="NCBI Taxonomy" id="51031"/>
    <lineage>
        <taxon>Eukaryota</taxon>
        <taxon>Metazoa</taxon>
        <taxon>Ecdysozoa</taxon>
        <taxon>Nematoda</taxon>
        <taxon>Chromadorea</taxon>
        <taxon>Rhabditida</taxon>
        <taxon>Rhabditina</taxon>
        <taxon>Rhabditomorpha</taxon>
        <taxon>Strongyloidea</taxon>
        <taxon>Ancylostomatidae</taxon>
        <taxon>Bunostominae</taxon>
        <taxon>Necator</taxon>
    </lineage>
</organism>
<feature type="domain" description="Chromo" evidence="2">
    <location>
        <begin position="5"/>
        <end position="65"/>
    </location>
</feature>
<gene>
    <name evidence="3" type="primary">Necator_chrV.g20311</name>
    <name evidence="3" type="ORF">RB195_015519</name>
</gene>
<dbReference type="Gene3D" id="2.40.50.40">
    <property type="match status" value="1"/>
</dbReference>
<evidence type="ECO:0000259" key="2">
    <source>
        <dbReference type="PROSITE" id="PS50013"/>
    </source>
</evidence>
<feature type="compositionally biased region" description="Basic residues" evidence="1">
    <location>
        <begin position="212"/>
        <end position="227"/>
    </location>
</feature>
<dbReference type="SUPFAM" id="SSF54160">
    <property type="entry name" value="Chromo domain-like"/>
    <property type="match status" value="1"/>
</dbReference>
<dbReference type="EMBL" id="JAVFWL010000005">
    <property type="protein sequence ID" value="KAK6757747.1"/>
    <property type="molecule type" value="Genomic_DNA"/>
</dbReference>
<feature type="region of interest" description="Disordered" evidence="1">
    <location>
        <begin position="197"/>
        <end position="271"/>
    </location>
</feature>
<feature type="compositionally biased region" description="Low complexity" evidence="1">
    <location>
        <begin position="456"/>
        <end position="465"/>
    </location>
</feature>
<feature type="region of interest" description="Disordered" evidence="1">
    <location>
        <begin position="437"/>
        <end position="468"/>
    </location>
</feature>
<feature type="compositionally biased region" description="Basic and acidic residues" evidence="1">
    <location>
        <begin position="260"/>
        <end position="271"/>
    </location>
</feature>
<proteinExistence type="predicted"/>
<name>A0ABR1E4Y5_NECAM</name>
<dbReference type="Proteomes" id="UP001303046">
    <property type="component" value="Unassembled WGS sequence"/>
</dbReference>